<reference evidence="2 3" key="1">
    <citation type="journal article" date="2011" name="J. Gen. Appl. Microbiol.">
        <title>Draft genome sequencing of the enigmatic basidiomycete Mixia osmundae.</title>
        <authorList>
            <person name="Nishida H."/>
            <person name="Nagatsuka Y."/>
            <person name="Sugiyama J."/>
        </authorList>
    </citation>
    <scope>NUCLEOTIDE SEQUENCE [LARGE SCALE GENOMIC DNA]</scope>
    <source>
        <strain evidence="3">CBS 9802 / IAM 14324 / JCM 22182 / KY 12970</strain>
    </source>
</reference>
<dbReference type="EMBL" id="BABT02000165">
    <property type="protein sequence ID" value="GAA98863.1"/>
    <property type="molecule type" value="Genomic_DNA"/>
</dbReference>
<evidence type="ECO:0000313" key="3">
    <source>
        <dbReference type="Proteomes" id="UP000009131"/>
    </source>
</evidence>
<sequence>MYKKATLARLSCTPTRLCHIDEDDHCRRSGRQPDSRLAVSCPKYDAPMPLPSPARSANSPVQGAAPSLRPCCPSSIDEDDRCLGIDLPSDHWLDASSRYDILPSQQVGHLSRLIDEDDDCHAQACDLRTG</sequence>
<dbReference type="HOGENOM" id="CLU_1938674_0_0_1"/>
<feature type="region of interest" description="Disordered" evidence="1">
    <location>
        <begin position="49"/>
        <end position="70"/>
    </location>
</feature>
<comment type="caution">
    <text evidence="2">The sequence shown here is derived from an EMBL/GenBank/DDBJ whole genome shotgun (WGS) entry which is preliminary data.</text>
</comment>
<keyword evidence="3" id="KW-1185">Reference proteome</keyword>
<organism evidence="2 3">
    <name type="scientific">Mixia osmundae (strain CBS 9802 / IAM 14324 / JCM 22182 / KY 12970)</name>
    <dbReference type="NCBI Taxonomy" id="764103"/>
    <lineage>
        <taxon>Eukaryota</taxon>
        <taxon>Fungi</taxon>
        <taxon>Dikarya</taxon>
        <taxon>Basidiomycota</taxon>
        <taxon>Pucciniomycotina</taxon>
        <taxon>Mixiomycetes</taxon>
        <taxon>Mixiales</taxon>
        <taxon>Mixiaceae</taxon>
        <taxon>Mixia</taxon>
    </lineage>
</organism>
<protein>
    <submittedName>
        <fullName evidence="2">Uncharacterized protein</fullName>
    </submittedName>
</protein>
<dbReference type="InParanoid" id="G7E7Q3"/>
<name>G7E7Q3_MIXOS</name>
<reference evidence="2 3" key="2">
    <citation type="journal article" date="2012" name="Open Biol.">
        <title>Characteristics of nucleosomes and linker DNA regions on the genome of the basidiomycete Mixia osmundae revealed by mono- and dinucleosome mapping.</title>
        <authorList>
            <person name="Nishida H."/>
            <person name="Kondo S."/>
            <person name="Matsumoto T."/>
            <person name="Suzuki Y."/>
            <person name="Yoshikawa H."/>
            <person name="Taylor T.D."/>
            <person name="Sugiyama J."/>
        </authorList>
    </citation>
    <scope>NUCLEOTIDE SEQUENCE [LARGE SCALE GENOMIC DNA]</scope>
    <source>
        <strain evidence="3">CBS 9802 / IAM 14324 / JCM 22182 / KY 12970</strain>
    </source>
</reference>
<dbReference type="Proteomes" id="UP000009131">
    <property type="component" value="Unassembled WGS sequence"/>
</dbReference>
<accession>G7E7Q3</accession>
<evidence type="ECO:0000256" key="1">
    <source>
        <dbReference type="SAM" id="MobiDB-lite"/>
    </source>
</evidence>
<gene>
    <name evidence="2" type="primary">Mo05551</name>
    <name evidence="2" type="ORF">E5Q_05551</name>
</gene>
<evidence type="ECO:0000313" key="2">
    <source>
        <dbReference type="EMBL" id="GAA98863.1"/>
    </source>
</evidence>
<proteinExistence type="predicted"/>
<dbReference type="RefSeq" id="XP_014567028.1">
    <property type="nucleotide sequence ID" value="XM_014711542.1"/>
</dbReference>
<dbReference type="AlphaFoldDB" id="G7E7Q3"/>